<dbReference type="eggNOG" id="COG3227">
    <property type="taxonomic scope" value="Bacteria"/>
</dbReference>
<keyword evidence="5 9" id="KW-0378">Hydrolase</keyword>
<evidence type="ECO:0000256" key="7">
    <source>
        <dbReference type="ARBA" id="ARBA00023049"/>
    </source>
</evidence>
<dbReference type="Pfam" id="PF01447">
    <property type="entry name" value="Peptidase_M4"/>
    <property type="match status" value="1"/>
</dbReference>
<keyword evidence="14" id="KW-1185">Reference proteome</keyword>
<accession>W6S1V1</accession>
<dbReference type="Proteomes" id="UP000019426">
    <property type="component" value="Chromosome M2/40_rep2"/>
</dbReference>
<dbReference type="GO" id="GO:0046872">
    <property type="term" value="F:metal ion binding"/>
    <property type="evidence" value="ECO:0007669"/>
    <property type="project" value="UniProtKB-UniRule"/>
</dbReference>
<dbReference type="SUPFAM" id="SSF55486">
    <property type="entry name" value="Metalloproteases ('zincins'), catalytic domain"/>
    <property type="match status" value="1"/>
</dbReference>
<evidence type="ECO:0000259" key="10">
    <source>
        <dbReference type="Pfam" id="PF01447"/>
    </source>
</evidence>
<dbReference type="PANTHER" id="PTHR33794">
    <property type="entry name" value="BACILLOLYSIN"/>
    <property type="match status" value="1"/>
</dbReference>
<dbReference type="OrthoDB" id="291295at2"/>
<dbReference type="GO" id="GO:0006508">
    <property type="term" value="P:proteolysis"/>
    <property type="evidence" value="ECO:0007669"/>
    <property type="project" value="UniProtKB-KW"/>
</dbReference>
<evidence type="ECO:0000313" key="14">
    <source>
        <dbReference type="Proteomes" id="UP000019426"/>
    </source>
</evidence>
<keyword evidence="3" id="KW-0479">Metal-binding</keyword>
<sequence length="560" mass="61973">MGKRTKRLLSLITVCLSIMVTFNGSTAKAMSGGNFLTTNISSIFEKGVKEYSNTRDLGTINNGEAPEVYLDEEDSCKFIDGSYTNIKVENEDDAIESINSIKKLMKINYPEDEFEVSKVNSTGDLVSYKLQQIYNDIPLYGREIVVVTDGEGNTTSVGGNYLEGVSVDTNAEISKENIASYITKIYGSDAKVNNEELVIYSLNDVEPTLCWKVTVEGAKNGELYTVNSFINAKTGELVNEVSLITKGAEQGTGVDLKGETKTFNVNKKDILMSTLYELFDTERNIKIYKANLGYIPGIPITSRNNTWNDPVAVSAIHNFGHVYDYYYNKFNRVSFDNKGASIVASIHYKDIYNWRGLDNAFWSSTNSQFIFGDGYQLCTPLIGALDVVGHEYTHAVVEYTAGLEYQGESGALNESYADILGNIIEGKDDEQWLVGEDIMKNGDIAIRSMANPEELHQPSVIGGEYYVDPNDTTYDNGGVHINSGILNHAAYLMWENGISDKDKLAKLFYNSLFIMNSTANFQDCRIAVTSAANNLGMSSEELDIINNAFDEVGISVKTLE</sequence>
<gene>
    <name evidence="13" type="ORF">CM240_2757</name>
</gene>
<comment type="function">
    <text evidence="9">Extracellular zinc metalloprotease.</text>
</comment>
<keyword evidence="2 9" id="KW-0645">Protease</keyword>
<evidence type="ECO:0000256" key="1">
    <source>
        <dbReference type="ARBA" id="ARBA00009388"/>
    </source>
</evidence>
<dbReference type="CDD" id="cd09597">
    <property type="entry name" value="M4_TLP"/>
    <property type="match status" value="1"/>
</dbReference>
<comment type="cofactor">
    <cofactor evidence="9">
        <name>Zn(2+)</name>
        <dbReference type="ChEBI" id="CHEBI:29105"/>
    </cofactor>
</comment>
<name>W6S1V1_9CLOT</name>
<dbReference type="Pfam" id="PF07504">
    <property type="entry name" value="FTP"/>
    <property type="match status" value="1"/>
</dbReference>
<feature type="active site" description="Proton donor" evidence="8">
    <location>
        <position position="480"/>
    </location>
</feature>
<dbReference type="InterPro" id="IPR050728">
    <property type="entry name" value="Zinc_Metalloprotease_M4"/>
</dbReference>
<dbReference type="EC" id="3.4.24.-" evidence="9"/>
<organism evidence="13 14">
    <name type="scientific">Clostridium bornimense</name>
    <dbReference type="NCBI Taxonomy" id="1216932"/>
    <lineage>
        <taxon>Bacteria</taxon>
        <taxon>Bacillati</taxon>
        <taxon>Bacillota</taxon>
        <taxon>Clostridia</taxon>
        <taxon>Eubacteriales</taxon>
        <taxon>Clostridiaceae</taxon>
        <taxon>Clostridium</taxon>
    </lineage>
</organism>
<dbReference type="PANTHER" id="PTHR33794:SF1">
    <property type="entry name" value="BACILLOLYSIN"/>
    <property type="match status" value="1"/>
</dbReference>
<dbReference type="GO" id="GO:0004222">
    <property type="term" value="F:metalloendopeptidase activity"/>
    <property type="evidence" value="ECO:0007669"/>
    <property type="project" value="UniProtKB-UniRule"/>
</dbReference>
<dbReference type="Gene3D" id="3.10.170.10">
    <property type="match status" value="1"/>
</dbReference>
<comment type="similarity">
    <text evidence="1 9">Belongs to the peptidase M4 family.</text>
</comment>
<feature type="domain" description="FTP" evidence="12">
    <location>
        <begin position="112"/>
        <end position="161"/>
    </location>
</feature>
<dbReference type="InterPro" id="IPR027268">
    <property type="entry name" value="Peptidase_M4/M1_CTD_sf"/>
</dbReference>
<evidence type="ECO:0000256" key="3">
    <source>
        <dbReference type="ARBA" id="ARBA00022723"/>
    </source>
</evidence>
<dbReference type="Gene3D" id="1.10.390.10">
    <property type="entry name" value="Neutral Protease Domain 2"/>
    <property type="match status" value="1"/>
</dbReference>
<dbReference type="InterPro" id="IPR023612">
    <property type="entry name" value="Peptidase_M4"/>
</dbReference>
<dbReference type="Gene3D" id="3.10.450.490">
    <property type="match status" value="1"/>
</dbReference>
<dbReference type="PATRIC" id="fig|1216932.3.peg.2720"/>
<dbReference type="InterPro" id="IPR011096">
    <property type="entry name" value="FTP_domain"/>
</dbReference>
<evidence type="ECO:0000256" key="5">
    <source>
        <dbReference type="ARBA" id="ARBA00022801"/>
    </source>
</evidence>
<evidence type="ECO:0000256" key="4">
    <source>
        <dbReference type="ARBA" id="ARBA00022729"/>
    </source>
</evidence>
<keyword evidence="9" id="KW-0964">Secreted</keyword>
<feature type="chain" id="PRO_5039754492" description="Neutral metalloproteinase" evidence="9">
    <location>
        <begin position="28"/>
        <end position="560"/>
    </location>
</feature>
<evidence type="ECO:0000259" key="11">
    <source>
        <dbReference type="Pfam" id="PF02868"/>
    </source>
</evidence>
<dbReference type="RefSeq" id="WP_051483861.1">
    <property type="nucleotide sequence ID" value="NZ_HG917869.1"/>
</dbReference>
<evidence type="ECO:0000256" key="8">
    <source>
        <dbReference type="PIRSR" id="PIRSR623612-1"/>
    </source>
</evidence>
<dbReference type="HOGENOM" id="CLU_008590_5_2_9"/>
<evidence type="ECO:0000256" key="6">
    <source>
        <dbReference type="ARBA" id="ARBA00022833"/>
    </source>
</evidence>
<feature type="active site" evidence="8">
    <location>
        <position position="391"/>
    </location>
</feature>
<dbReference type="Pfam" id="PF02868">
    <property type="entry name" value="Peptidase_M4_C"/>
    <property type="match status" value="1"/>
</dbReference>
<protein>
    <recommendedName>
        <fullName evidence="9">Neutral metalloproteinase</fullName>
        <ecNumber evidence="9">3.4.24.-</ecNumber>
    </recommendedName>
</protein>
<dbReference type="KEGG" id="clt:CM240_2757"/>
<evidence type="ECO:0000256" key="9">
    <source>
        <dbReference type="RuleBase" id="RU366073"/>
    </source>
</evidence>
<evidence type="ECO:0000256" key="2">
    <source>
        <dbReference type="ARBA" id="ARBA00022670"/>
    </source>
</evidence>
<evidence type="ECO:0000313" key="13">
    <source>
        <dbReference type="EMBL" id="CDM69874.1"/>
    </source>
</evidence>
<dbReference type="InterPro" id="IPR013856">
    <property type="entry name" value="Peptidase_M4_domain"/>
</dbReference>
<dbReference type="GO" id="GO:0005576">
    <property type="term" value="C:extracellular region"/>
    <property type="evidence" value="ECO:0007669"/>
    <property type="project" value="UniProtKB-SubCell"/>
</dbReference>
<dbReference type="STRING" id="1216932.CM240_2757"/>
<keyword evidence="6 9" id="KW-0862">Zinc</keyword>
<proteinExistence type="inferred from homology"/>
<keyword evidence="7 9" id="KW-0482">Metalloprotease</keyword>
<feature type="signal peptide" evidence="9">
    <location>
        <begin position="1"/>
        <end position="27"/>
    </location>
</feature>
<feature type="domain" description="Peptidase M4 C-terminal" evidence="11">
    <location>
        <begin position="401"/>
        <end position="554"/>
    </location>
</feature>
<dbReference type="PRINTS" id="PR00730">
    <property type="entry name" value="THERMOLYSIN"/>
</dbReference>
<dbReference type="AlphaFoldDB" id="W6S1V1"/>
<comment type="subcellular location">
    <subcellularLocation>
        <location evidence="9">Secreted</location>
    </subcellularLocation>
</comment>
<keyword evidence="4 9" id="KW-0732">Signal</keyword>
<evidence type="ECO:0000259" key="12">
    <source>
        <dbReference type="Pfam" id="PF07504"/>
    </source>
</evidence>
<dbReference type="InterPro" id="IPR001570">
    <property type="entry name" value="Peptidase_M4_C_domain"/>
</dbReference>
<feature type="domain" description="Peptidase M4" evidence="10">
    <location>
        <begin position="250"/>
        <end position="398"/>
    </location>
</feature>
<dbReference type="EMBL" id="HG917869">
    <property type="protein sequence ID" value="CDM69874.1"/>
    <property type="molecule type" value="Genomic_DNA"/>
</dbReference>
<reference evidence="13 14" key="1">
    <citation type="submission" date="2013-11" db="EMBL/GenBank/DDBJ databases">
        <title>Complete genome sequence of Clostridum sp. M2/40.</title>
        <authorList>
            <person name="Wibberg D."/>
            <person name="Puehler A."/>
            <person name="Schlueter A."/>
        </authorList>
    </citation>
    <scope>NUCLEOTIDE SEQUENCE [LARGE SCALE GENOMIC DNA]</scope>
    <source>
        <strain evidence="14">M2/40</strain>
    </source>
</reference>